<gene>
    <name evidence="2" type="ORF">RhiXN_11980</name>
</gene>
<feature type="compositionally biased region" description="Basic and acidic residues" evidence="1">
    <location>
        <begin position="65"/>
        <end position="75"/>
    </location>
</feature>
<proteinExistence type="predicted"/>
<feature type="region of interest" description="Disordered" evidence="1">
    <location>
        <begin position="104"/>
        <end position="124"/>
    </location>
</feature>
<reference evidence="2" key="1">
    <citation type="submission" date="2020-05" db="EMBL/GenBank/DDBJ databases">
        <title>Evolutionary and genomic comparisons of hybrid uninucleate and nonhybrid Rhizoctonia fungi.</title>
        <authorList>
            <person name="Li C."/>
            <person name="Chen X."/>
        </authorList>
    </citation>
    <scope>NUCLEOTIDE SEQUENCE</scope>
    <source>
        <strain evidence="2">AG-1 IA</strain>
    </source>
</reference>
<organism evidence="2 3">
    <name type="scientific">Rhizoctonia solani</name>
    <dbReference type="NCBI Taxonomy" id="456999"/>
    <lineage>
        <taxon>Eukaryota</taxon>
        <taxon>Fungi</taxon>
        <taxon>Dikarya</taxon>
        <taxon>Basidiomycota</taxon>
        <taxon>Agaricomycotina</taxon>
        <taxon>Agaricomycetes</taxon>
        <taxon>Cantharellales</taxon>
        <taxon>Ceratobasidiaceae</taxon>
        <taxon>Rhizoctonia</taxon>
    </lineage>
</organism>
<feature type="region of interest" description="Disordered" evidence="1">
    <location>
        <begin position="1"/>
        <end position="24"/>
    </location>
</feature>
<evidence type="ECO:0000313" key="2">
    <source>
        <dbReference type="EMBL" id="QRW26319.1"/>
    </source>
</evidence>
<feature type="region of interest" description="Disordered" evidence="1">
    <location>
        <begin position="37"/>
        <end position="75"/>
    </location>
</feature>
<sequence>MLNTLQKQSEKRKSEPSLRLTKKAKITTGVKVHDIDESADEDYFPRPTQPCKLSGGEEDADEDGYEGKDDTTPFGRIHLEGKAMSSRQKRYVLELETNTSNIQYKTKPTKGKGKTQDKNGIAESYRTRKKNERKFEFTTQKSLSGPEVNAQTCSTSTMVRFSLLSTTTWDEPKEDSAQTLQTLQERFGLRDSSHRTIINHMQVATELAPGIDLQLGLVLDTEWEHIIIGALDVGDLDYALKALDLLKEHHAGQVENLDLRLLNHPYPMQDVAVFSELSDKLQKAGYPIGPDRLSYLIDSHLHSHTHERLMMDTIKTTQDLIHKLEAQGTPPSQKAYVSIMRAYLDVSRDSNLLSEPSGASQTNPSASIAAIHDLFTHMRYAAHPNPSLETYSVVIAACARGHQVNPLRALELLQEIKQGLISGRSELTQPQLDTRSLVDCYNGAIRACARAGTRFAGDAFRLAKELIQPDGIPVSGRQARWILTEAMRAQSRQFENGSEVILDEEIMVCAFQAYSAFRPAFKRGMTRKRTEKPEDTPLRDNMDDVQNPILSEIPAPVYTIPQSAPEVLREADILFSRILSRRTASPDRVLFTCRSKRIYFVNILELLARAAESDRSIALAYAEKTWIDWKKWIQRLHDGQVDPVLAEATPRATERAWAAIIRAYSLCDNVETALALLREFVTKYPPASLNDQSPPSSPVQRSRLEYAIPANSEKSLTSLLATPTPRVGLLRLVSRHSHRKADIAFY</sequence>
<dbReference type="Gene3D" id="1.25.40.10">
    <property type="entry name" value="Tetratricopeptide repeat domain"/>
    <property type="match status" value="1"/>
</dbReference>
<dbReference type="InterPro" id="IPR011990">
    <property type="entry name" value="TPR-like_helical_dom_sf"/>
</dbReference>
<dbReference type="AlphaFoldDB" id="A0A8H8T2G6"/>
<evidence type="ECO:0000313" key="3">
    <source>
        <dbReference type="Proteomes" id="UP000650533"/>
    </source>
</evidence>
<protein>
    <submittedName>
        <fullName evidence="2">Uncharacterized protein</fullName>
    </submittedName>
</protein>
<dbReference type="EMBL" id="CP059672">
    <property type="protein sequence ID" value="QRW26319.1"/>
    <property type="molecule type" value="Genomic_DNA"/>
</dbReference>
<dbReference type="KEGG" id="rsx:RhiXN_11980"/>
<evidence type="ECO:0000256" key="1">
    <source>
        <dbReference type="SAM" id="MobiDB-lite"/>
    </source>
</evidence>
<dbReference type="GeneID" id="67034258"/>
<dbReference type="RefSeq" id="XP_043186556.1">
    <property type="nucleotide sequence ID" value="XM_043331795.1"/>
</dbReference>
<dbReference type="Proteomes" id="UP000650533">
    <property type="component" value="Chromosome 15"/>
</dbReference>
<name>A0A8H8T2G6_9AGAM</name>
<accession>A0A8H8T2G6</accession>